<organism evidence="1 2">
    <name type="scientific">Streptomyces coerulescens</name>
    <dbReference type="NCBI Taxonomy" id="29304"/>
    <lineage>
        <taxon>Bacteria</taxon>
        <taxon>Bacillati</taxon>
        <taxon>Actinomycetota</taxon>
        <taxon>Actinomycetes</taxon>
        <taxon>Kitasatosporales</taxon>
        <taxon>Streptomycetaceae</taxon>
        <taxon>Streptomyces</taxon>
    </lineage>
</organism>
<dbReference type="InterPro" id="IPR050563">
    <property type="entry name" value="4-hydroxybenzoyl-CoA_TE"/>
</dbReference>
<evidence type="ECO:0000313" key="2">
    <source>
        <dbReference type="Proteomes" id="UP001596263"/>
    </source>
</evidence>
<dbReference type="InterPro" id="IPR029069">
    <property type="entry name" value="HotDog_dom_sf"/>
</dbReference>
<protein>
    <submittedName>
        <fullName evidence="1">Thioesterase family protein</fullName>
    </submittedName>
</protein>
<dbReference type="SUPFAM" id="SSF54637">
    <property type="entry name" value="Thioesterase/thiol ester dehydrase-isomerase"/>
    <property type="match status" value="1"/>
</dbReference>
<sequence length="159" mass="17559">MPFTQYRTTVPPGWIDYNGHMNDVCYMTACAQASEVFLDALGLGSAYRERTGSTLYTVAATIHFHKEALLGEELAARTHLVRADPKRLLVRHELVDGVADEVAVAEFLYLHVDQGKGRVERLPGDRLTLVREVVDAHAVCAGPCSSPSEGGLWHSRRAR</sequence>
<reference evidence="2" key="1">
    <citation type="journal article" date="2019" name="Int. J. Syst. Evol. Microbiol.">
        <title>The Global Catalogue of Microorganisms (GCM) 10K type strain sequencing project: providing services to taxonomists for standard genome sequencing and annotation.</title>
        <authorList>
            <consortium name="The Broad Institute Genomics Platform"/>
            <consortium name="The Broad Institute Genome Sequencing Center for Infectious Disease"/>
            <person name="Wu L."/>
            <person name="Ma J."/>
        </authorList>
    </citation>
    <scope>NUCLEOTIDE SEQUENCE [LARGE SCALE GENOMIC DNA]</scope>
    <source>
        <strain evidence="2">KCTC 42586</strain>
    </source>
</reference>
<dbReference type="Gene3D" id="3.10.129.10">
    <property type="entry name" value="Hotdog Thioesterase"/>
    <property type="match status" value="1"/>
</dbReference>
<dbReference type="RefSeq" id="WP_380863444.1">
    <property type="nucleotide sequence ID" value="NZ_JBHSKM010000044.1"/>
</dbReference>
<gene>
    <name evidence="1" type="ORF">ACFPQ9_37625</name>
</gene>
<dbReference type="PANTHER" id="PTHR31793:SF2">
    <property type="entry name" value="BLR1345 PROTEIN"/>
    <property type="match status" value="1"/>
</dbReference>
<dbReference type="EMBL" id="JBHSKM010000044">
    <property type="protein sequence ID" value="MFC5219572.1"/>
    <property type="molecule type" value="Genomic_DNA"/>
</dbReference>
<accession>A0ABW0CXI6</accession>
<dbReference type="CDD" id="cd00586">
    <property type="entry name" value="4HBT"/>
    <property type="match status" value="1"/>
</dbReference>
<proteinExistence type="predicted"/>
<keyword evidence="2" id="KW-1185">Reference proteome</keyword>
<comment type="caution">
    <text evidence="1">The sequence shown here is derived from an EMBL/GenBank/DDBJ whole genome shotgun (WGS) entry which is preliminary data.</text>
</comment>
<name>A0ABW0CXI6_STRCD</name>
<evidence type="ECO:0000313" key="1">
    <source>
        <dbReference type="EMBL" id="MFC5219572.1"/>
    </source>
</evidence>
<dbReference type="PANTHER" id="PTHR31793">
    <property type="entry name" value="4-HYDROXYBENZOYL-COA THIOESTERASE FAMILY MEMBER"/>
    <property type="match status" value="1"/>
</dbReference>
<dbReference type="Pfam" id="PF13279">
    <property type="entry name" value="4HBT_2"/>
    <property type="match status" value="1"/>
</dbReference>
<dbReference type="Proteomes" id="UP001596263">
    <property type="component" value="Unassembled WGS sequence"/>
</dbReference>